<name>A0A9N7R8N8_STRHE</name>
<comment type="caution">
    <text evidence="4">The sequence shown here is derived from an EMBL/GenBank/DDBJ whole genome shotgun (WGS) entry which is preliminary data.</text>
</comment>
<proteinExistence type="predicted"/>
<keyword evidence="5" id="KW-1185">Reference proteome</keyword>
<dbReference type="Proteomes" id="UP001153555">
    <property type="component" value="Unassembled WGS sequence"/>
</dbReference>
<dbReference type="Pfam" id="PF00168">
    <property type="entry name" value="C2"/>
    <property type="match status" value="1"/>
</dbReference>
<feature type="compositionally biased region" description="Basic and acidic residues" evidence="2">
    <location>
        <begin position="339"/>
        <end position="349"/>
    </location>
</feature>
<reference evidence="4" key="1">
    <citation type="submission" date="2019-12" db="EMBL/GenBank/DDBJ databases">
        <authorList>
            <person name="Scholes J."/>
        </authorList>
    </citation>
    <scope>NUCLEOTIDE SEQUENCE</scope>
</reference>
<evidence type="ECO:0000313" key="5">
    <source>
        <dbReference type="Proteomes" id="UP001153555"/>
    </source>
</evidence>
<dbReference type="InterPro" id="IPR002921">
    <property type="entry name" value="Fungal_lipase-type"/>
</dbReference>
<gene>
    <name evidence="4" type="ORF">SHERM_16574</name>
</gene>
<dbReference type="Gene3D" id="3.40.50.1820">
    <property type="entry name" value="alpha/beta hydrolase"/>
    <property type="match status" value="1"/>
</dbReference>
<evidence type="ECO:0000256" key="2">
    <source>
        <dbReference type="SAM" id="MobiDB-lite"/>
    </source>
</evidence>
<dbReference type="Gene3D" id="2.60.40.150">
    <property type="entry name" value="C2 domain"/>
    <property type="match status" value="1"/>
</dbReference>
<dbReference type="InterPro" id="IPR000008">
    <property type="entry name" value="C2_dom"/>
</dbReference>
<dbReference type="SUPFAM" id="SSF53474">
    <property type="entry name" value="alpha/beta-Hydrolases"/>
    <property type="match status" value="1"/>
</dbReference>
<evidence type="ECO:0000256" key="1">
    <source>
        <dbReference type="ARBA" id="ARBA00022801"/>
    </source>
</evidence>
<dbReference type="PROSITE" id="PS50004">
    <property type="entry name" value="C2"/>
    <property type="match status" value="1"/>
</dbReference>
<evidence type="ECO:0000313" key="4">
    <source>
        <dbReference type="EMBL" id="CAA0816708.1"/>
    </source>
</evidence>
<feature type="compositionally biased region" description="Polar residues" evidence="2">
    <location>
        <begin position="525"/>
        <end position="536"/>
    </location>
</feature>
<feature type="region of interest" description="Disordered" evidence="2">
    <location>
        <begin position="512"/>
        <end position="536"/>
    </location>
</feature>
<keyword evidence="1" id="KW-0378">Hydrolase</keyword>
<feature type="region of interest" description="Disordered" evidence="2">
    <location>
        <begin position="337"/>
        <end position="386"/>
    </location>
</feature>
<dbReference type="AlphaFoldDB" id="A0A9N7R8N8"/>
<sequence>MAVLQSHSRFLPSSNSPNLIHFRNPHCFSFSSKLVLSHKFSSTELRSRSSRFYRASTTVSNGSAEIAKPAPRDTLNERPPFDINLAVLLAGFAFEAYTTPPPVFLFSLNFTICSYEKVNKREMDAAQCQTVFLSEPFLREIYDGQLFVKLNKGFNFPAMDPWGTSDPYVILQLDSQLIKSKVRWGTKEPTWNEEFAFNVKQPPMHNLQVAAWDANLVTPHKRMGNACIDLESLCDGNSHEVLLDLEGMGGGGKIELEIKYKSFEKINDEKNWWKIPLVTEFLQKNGLEPALRMILGSETVQAREFVQFAFGQIKSINDSYIRNDWFSNTKTTGAPNLKADMKEKYKEDSANESTQNYDESIGETESDNSVTDNMQKSLDDSEAGEDSWSDKHFWKTLADSINQNVVQKLGLPAPEKIKWDGFDLLKTIGLQSREIADASYVESGLATPNNQGSDDGDIKDGLVPPNKERTFLPDIKKVTQDILQQTDSILGALMVVNAAVSKLNKGAGLIGKSEDTSTEAKTEVSGVNKSQTSISHPNGLVLSEKEAEEMRALFSTAESAMEAWAMLANALGHPTFIKSEFEKTCFLDNSKTDTQVAIWRDLERKRLVIAFRGTEQSKWKDLLTDLMLVPAGLNPERIGGDFKNEVQVHSGFLSAYDSVRTRLMSLIKQAVGYRDESMELLPKWHIYVTGHSLGGALATLLALELSSSQLAKLGAISVTMYNFGSPRVGNRKFAEVYNEKVKDSWRVVNHRDIIPTVPRLMGYCHVAQPVYLAAGDLKNTAEDVDALEGGYQGDVIGEATPDLLVSEFMKGEKELVENILNTEINIFRSIRDGSALMQHMEDFYYITLLENVRSSYQAVGGSQPADQKLSI</sequence>
<dbReference type="InterPro" id="IPR035892">
    <property type="entry name" value="C2_domain_sf"/>
</dbReference>
<dbReference type="InterPro" id="IPR029058">
    <property type="entry name" value="AB_hydrolase_fold"/>
</dbReference>
<accession>A0A9N7R8N8</accession>
<dbReference type="Pfam" id="PF01764">
    <property type="entry name" value="Lipase_3"/>
    <property type="match status" value="1"/>
</dbReference>
<dbReference type="GO" id="GO:0016787">
    <property type="term" value="F:hydrolase activity"/>
    <property type="evidence" value="ECO:0007669"/>
    <property type="project" value="UniProtKB-KW"/>
</dbReference>
<feature type="compositionally biased region" description="Polar residues" evidence="2">
    <location>
        <begin position="367"/>
        <end position="376"/>
    </location>
</feature>
<dbReference type="SUPFAM" id="SSF49562">
    <property type="entry name" value="C2 domain (Calcium/lipid-binding domain, CaLB)"/>
    <property type="match status" value="1"/>
</dbReference>
<dbReference type="PANTHER" id="PTHR47759">
    <property type="entry name" value="OS04G0509100 PROTEIN"/>
    <property type="match status" value="1"/>
</dbReference>
<dbReference type="CDD" id="cd00030">
    <property type="entry name" value="C2"/>
    <property type="match status" value="1"/>
</dbReference>
<protein>
    <recommendedName>
        <fullName evidence="3">C2 domain-containing protein</fullName>
    </recommendedName>
</protein>
<evidence type="ECO:0000259" key="3">
    <source>
        <dbReference type="PROSITE" id="PS50004"/>
    </source>
</evidence>
<dbReference type="GO" id="GO:0006629">
    <property type="term" value="P:lipid metabolic process"/>
    <property type="evidence" value="ECO:0007669"/>
    <property type="project" value="InterPro"/>
</dbReference>
<dbReference type="PANTHER" id="PTHR47759:SF2">
    <property type="entry name" value="TRIGLYCERIDE LIPASE"/>
    <property type="match status" value="1"/>
</dbReference>
<feature type="domain" description="C2" evidence="3">
    <location>
        <begin position="127"/>
        <end position="243"/>
    </location>
</feature>
<dbReference type="CDD" id="cd00519">
    <property type="entry name" value="Lipase_3"/>
    <property type="match status" value="1"/>
</dbReference>
<organism evidence="4 5">
    <name type="scientific">Striga hermonthica</name>
    <name type="common">Purple witchweed</name>
    <name type="synonym">Buchnera hermonthica</name>
    <dbReference type="NCBI Taxonomy" id="68872"/>
    <lineage>
        <taxon>Eukaryota</taxon>
        <taxon>Viridiplantae</taxon>
        <taxon>Streptophyta</taxon>
        <taxon>Embryophyta</taxon>
        <taxon>Tracheophyta</taxon>
        <taxon>Spermatophyta</taxon>
        <taxon>Magnoliopsida</taxon>
        <taxon>eudicotyledons</taxon>
        <taxon>Gunneridae</taxon>
        <taxon>Pentapetalae</taxon>
        <taxon>asterids</taxon>
        <taxon>lamiids</taxon>
        <taxon>Lamiales</taxon>
        <taxon>Orobanchaceae</taxon>
        <taxon>Buchnereae</taxon>
        <taxon>Striga</taxon>
    </lineage>
</organism>
<dbReference type="OrthoDB" id="438440at2759"/>
<dbReference type="SMART" id="SM00239">
    <property type="entry name" value="C2"/>
    <property type="match status" value="1"/>
</dbReference>
<feature type="compositionally biased region" description="Basic and acidic residues" evidence="2">
    <location>
        <begin position="512"/>
        <end position="522"/>
    </location>
</feature>
<dbReference type="EMBL" id="CACSLK010014283">
    <property type="protein sequence ID" value="CAA0816708.1"/>
    <property type="molecule type" value="Genomic_DNA"/>
</dbReference>